<dbReference type="Proteomes" id="UP000187203">
    <property type="component" value="Unassembled WGS sequence"/>
</dbReference>
<dbReference type="EMBL" id="AWUE01014221">
    <property type="protein sequence ID" value="OMP04767.1"/>
    <property type="molecule type" value="Genomic_DNA"/>
</dbReference>
<proteinExistence type="predicted"/>
<sequence>MGPKIEKGREQRVAATFRCQSAVESPHMML</sequence>
<dbReference type="AlphaFoldDB" id="A0A1R3KCE0"/>
<evidence type="ECO:0000313" key="1">
    <source>
        <dbReference type="EMBL" id="OMP04767.1"/>
    </source>
</evidence>
<protein>
    <submittedName>
        <fullName evidence="1">Uncharacterized protein</fullName>
    </submittedName>
</protein>
<accession>A0A1R3KCE0</accession>
<keyword evidence="2" id="KW-1185">Reference proteome</keyword>
<organism evidence="1 2">
    <name type="scientific">Corchorus olitorius</name>
    <dbReference type="NCBI Taxonomy" id="93759"/>
    <lineage>
        <taxon>Eukaryota</taxon>
        <taxon>Viridiplantae</taxon>
        <taxon>Streptophyta</taxon>
        <taxon>Embryophyta</taxon>
        <taxon>Tracheophyta</taxon>
        <taxon>Spermatophyta</taxon>
        <taxon>Magnoliopsida</taxon>
        <taxon>eudicotyledons</taxon>
        <taxon>Gunneridae</taxon>
        <taxon>Pentapetalae</taxon>
        <taxon>rosids</taxon>
        <taxon>malvids</taxon>
        <taxon>Malvales</taxon>
        <taxon>Malvaceae</taxon>
        <taxon>Grewioideae</taxon>
        <taxon>Apeibeae</taxon>
        <taxon>Corchorus</taxon>
    </lineage>
</organism>
<gene>
    <name evidence="1" type="ORF">COLO4_09320</name>
</gene>
<name>A0A1R3KCE0_9ROSI</name>
<dbReference type="OrthoDB" id="10273043at2759"/>
<comment type="caution">
    <text evidence="1">The sequence shown here is derived from an EMBL/GenBank/DDBJ whole genome shotgun (WGS) entry which is preliminary data.</text>
</comment>
<reference evidence="2" key="1">
    <citation type="submission" date="2013-09" db="EMBL/GenBank/DDBJ databases">
        <title>Corchorus olitorius genome sequencing.</title>
        <authorList>
            <person name="Alam M."/>
            <person name="Haque M.S."/>
            <person name="Islam M.S."/>
            <person name="Emdad E.M."/>
            <person name="Islam M.M."/>
            <person name="Ahmed B."/>
            <person name="Halim A."/>
            <person name="Hossen Q.M.M."/>
            <person name="Hossain M.Z."/>
            <person name="Ahmed R."/>
            <person name="Khan M.M."/>
            <person name="Islam R."/>
            <person name="Rashid M.M."/>
            <person name="Khan S.A."/>
            <person name="Rahman M.S."/>
            <person name="Alam M."/>
            <person name="Yahiya A.S."/>
            <person name="Khan M.S."/>
            <person name="Azam M.S."/>
            <person name="Haque T."/>
            <person name="Lashkar M.Z.H."/>
            <person name="Akhand A.I."/>
            <person name="Morshed G."/>
            <person name="Roy S."/>
            <person name="Uddin K.S."/>
            <person name="Rabeya T."/>
            <person name="Hossain A.S."/>
            <person name="Chowdhury A."/>
            <person name="Snigdha A.R."/>
            <person name="Mortoza M.S."/>
            <person name="Matin S.A."/>
            <person name="Hoque S.M.E."/>
            <person name="Islam M.K."/>
            <person name="Roy D.K."/>
            <person name="Haider R."/>
            <person name="Moosa M.M."/>
            <person name="Elias S.M."/>
            <person name="Hasan A.M."/>
            <person name="Jahan S."/>
            <person name="Shafiuddin M."/>
            <person name="Mahmood N."/>
            <person name="Shommy N.S."/>
        </authorList>
    </citation>
    <scope>NUCLEOTIDE SEQUENCE [LARGE SCALE GENOMIC DNA]</scope>
    <source>
        <strain evidence="2">cv. O-4</strain>
    </source>
</reference>
<evidence type="ECO:0000313" key="2">
    <source>
        <dbReference type="Proteomes" id="UP000187203"/>
    </source>
</evidence>